<protein>
    <submittedName>
        <fullName evidence="1">Uncharacterized protein</fullName>
    </submittedName>
</protein>
<dbReference type="EMBL" id="MGJB01000018">
    <property type="protein sequence ID" value="OGM98048.1"/>
    <property type="molecule type" value="Genomic_DNA"/>
</dbReference>
<dbReference type="AlphaFoldDB" id="A0A1F8ED64"/>
<comment type="caution">
    <text evidence="1">The sequence shown here is derived from an EMBL/GenBank/DDBJ whole genome shotgun (WGS) entry which is preliminary data.</text>
</comment>
<reference evidence="1 2" key="1">
    <citation type="journal article" date="2016" name="Nat. Commun.">
        <title>Thousands of microbial genomes shed light on interconnected biogeochemical processes in an aquifer system.</title>
        <authorList>
            <person name="Anantharaman K."/>
            <person name="Brown C.T."/>
            <person name="Hug L.A."/>
            <person name="Sharon I."/>
            <person name="Castelle C.J."/>
            <person name="Probst A.J."/>
            <person name="Thomas B.C."/>
            <person name="Singh A."/>
            <person name="Wilkins M.J."/>
            <person name="Karaoz U."/>
            <person name="Brodie E.L."/>
            <person name="Williams K.H."/>
            <person name="Hubbard S.S."/>
            <person name="Banfield J.F."/>
        </authorList>
    </citation>
    <scope>NUCLEOTIDE SEQUENCE [LARGE SCALE GENOMIC DNA]</scope>
</reference>
<evidence type="ECO:0000313" key="2">
    <source>
        <dbReference type="Proteomes" id="UP000176893"/>
    </source>
</evidence>
<name>A0A1F8ED64_9BACT</name>
<gene>
    <name evidence="1" type="ORF">A2649_01800</name>
</gene>
<sequence>MESIQLLSEQAQNILGFEPVVMTGPKTRRGGYDNVFYDNNNRRLYIMRQQVGDETSKSYLQSDAENQKKKW</sequence>
<dbReference type="STRING" id="1802661.A2649_01800"/>
<proteinExistence type="predicted"/>
<evidence type="ECO:0000313" key="1">
    <source>
        <dbReference type="EMBL" id="OGM98048.1"/>
    </source>
</evidence>
<dbReference type="Proteomes" id="UP000176893">
    <property type="component" value="Unassembled WGS sequence"/>
</dbReference>
<accession>A0A1F8ED64</accession>
<organism evidence="1 2">
    <name type="scientific">Candidatus Yanofskybacteria bacterium RIFCSPHIGHO2_01_FULL_41_26</name>
    <dbReference type="NCBI Taxonomy" id="1802661"/>
    <lineage>
        <taxon>Bacteria</taxon>
        <taxon>Candidatus Yanofskyibacteriota</taxon>
    </lineage>
</organism>